<comment type="caution">
    <text evidence="1">The sequence shown here is derived from an EMBL/GenBank/DDBJ whole genome shotgun (WGS) entry which is preliminary data.</text>
</comment>
<gene>
    <name evidence="1" type="ORF">MLD38_003877</name>
</gene>
<protein>
    <submittedName>
        <fullName evidence="1">Uncharacterized protein</fullName>
    </submittedName>
</protein>
<organism evidence="1 2">
    <name type="scientific">Melastoma candidum</name>
    <dbReference type="NCBI Taxonomy" id="119954"/>
    <lineage>
        <taxon>Eukaryota</taxon>
        <taxon>Viridiplantae</taxon>
        <taxon>Streptophyta</taxon>
        <taxon>Embryophyta</taxon>
        <taxon>Tracheophyta</taxon>
        <taxon>Spermatophyta</taxon>
        <taxon>Magnoliopsida</taxon>
        <taxon>eudicotyledons</taxon>
        <taxon>Gunneridae</taxon>
        <taxon>Pentapetalae</taxon>
        <taxon>rosids</taxon>
        <taxon>malvids</taxon>
        <taxon>Myrtales</taxon>
        <taxon>Melastomataceae</taxon>
        <taxon>Melastomatoideae</taxon>
        <taxon>Melastomateae</taxon>
        <taxon>Melastoma</taxon>
    </lineage>
</organism>
<reference evidence="2" key="1">
    <citation type="journal article" date="2023" name="Front. Plant Sci.">
        <title>Chromosomal-level genome assembly of Melastoma candidum provides insights into trichome evolution.</title>
        <authorList>
            <person name="Zhong Y."/>
            <person name="Wu W."/>
            <person name="Sun C."/>
            <person name="Zou P."/>
            <person name="Liu Y."/>
            <person name="Dai S."/>
            <person name="Zhou R."/>
        </authorList>
    </citation>
    <scope>NUCLEOTIDE SEQUENCE [LARGE SCALE GENOMIC DNA]</scope>
</reference>
<dbReference type="Proteomes" id="UP001057402">
    <property type="component" value="Chromosome 2"/>
</dbReference>
<sequence length="545" mass="61449">MINALAVRRKLRSKLPQRKRLHVSPPILCVSVASDASSLDGTGAGFSSRKRKLGEVVGELPESSCMDGFMLSGHGHGRRSSEVEEEAEKEEGETELTSGEFGGNECSESVVQSEITCVHQQQLSPGKSVEFTSKFSVNGNSDEKEDSSLGLKEIDEVSVEFCSERGHAAKRSVNNTAMEYEHSESSRIVTMPKLIEPAIEKSSQNYAKNHPDLACTEKISCCEESEFSSSYSSFLELQSELFQEHSGDYSELSQSSTFNESGSEFSGKSDEDLPPSPTFALLLQFRKQFIRSRVHLPENCAYIPDKIQSIGNIENVHGSEVEINYECLRGRERREVYLHNYGKEFGEHVLDLRSEMVHWIIEESEVRKLEDETLFLGVNLLDRFLSKGHFDQRRNLEIAGVACLTLAVRIEENQPYNSVRKSSICVGSEVYSRCEVVAMEWLVQEVLCFQCAMPTTYNFLWFYLKAAKADARVNKRVMDLAKLALLDHEQLYYWPSTVAAALVILASLDNASCHHHVTELHIRSKDDDLTNCIKSLLWLVKFYMI</sequence>
<proteinExistence type="predicted"/>
<name>A0ACB9S423_9MYRT</name>
<evidence type="ECO:0000313" key="2">
    <source>
        <dbReference type="Proteomes" id="UP001057402"/>
    </source>
</evidence>
<evidence type="ECO:0000313" key="1">
    <source>
        <dbReference type="EMBL" id="KAI4385889.1"/>
    </source>
</evidence>
<dbReference type="EMBL" id="CM042881">
    <property type="protein sequence ID" value="KAI4385889.1"/>
    <property type="molecule type" value="Genomic_DNA"/>
</dbReference>
<keyword evidence="2" id="KW-1185">Reference proteome</keyword>
<accession>A0ACB9S423</accession>